<feature type="domain" description="ATPase AAA-type core" evidence="1">
    <location>
        <begin position="8"/>
        <end position="85"/>
    </location>
</feature>
<dbReference type="Pfam" id="PF13304">
    <property type="entry name" value="AAA_21"/>
    <property type="match status" value="1"/>
</dbReference>
<dbReference type="PANTHER" id="PTHR40396">
    <property type="entry name" value="ATPASE-LIKE PROTEIN"/>
    <property type="match status" value="1"/>
</dbReference>
<comment type="caution">
    <text evidence="2">The sequence shown here is derived from an EMBL/GenBank/DDBJ whole genome shotgun (WGS) entry which is preliminary data.</text>
</comment>
<protein>
    <submittedName>
        <fullName evidence="2">AAA family ATPase</fullName>
    </submittedName>
</protein>
<evidence type="ECO:0000313" key="2">
    <source>
        <dbReference type="EMBL" id="MDI6101601.1"/>
    </source>
</evidence>
<organism evidence="2 3">
    <name type="scientific">Actinoplanes sandaracinus</name>
    <dbReference type="NCBI Taxonomy" id="3045177"/>
    <lineage>
        <taxon>Bacteria</taxon>
        <taxon>Bacillati</taxon>
        <taxon>Actinomycetota</taxon>
        <taxon>Actinomycetes</taxon>
        <taxon>Micromonosporales</taxon>
        <taxon>Micromonosporaceae</taxon>
        <taxon>Actinoplanes</taxon>
    </lineage>
</organism>
<evidence type="ECO:0000313" key="3">
    <source>
        <dbReference type="Proteomes" id="UP001241758"/>
    </source>
</evidence>
<proteinExistence type="predicted"/>
<dbReference type="PANTHER" id="PTHR40396:SF1">
    <property type="entry name" value="ATPASE AAA-TYPE CORE DOMAIN-CONTAINING PROTEIN"/>
    <property type="match status" value="1"/>
</dbReference>
<sequence>MLTHRGADADVAMSVDDESRGTLVWFGLAGPVLTALAEGSVLLAHELDASLHPALVVELVRLFQDPATNPARAQLIFNSHDAALLGEPGTVSPLGRDQVWFTEKRDDGGSRLYGLADLAPRKEEAIGRRYLAGRYGAVPILSRQQFADAVRPATAEHSR</sequence>
<keyword evidence="3" id="KW-1185">Reference proteome</keyword>
<dbReference type="Proteomes" id="UP001241758">
    <property type="component" value="Unassembled WGS sequence"/>
</dbReference>
<evidence type="ECO:0000259" key="1">
    <source>
        <dbReference type="Pfam" id="PF13304"/>
    </source>
</evidence>
<accession>A0ABT6WPI3</accession>
<dbReference type="EMBL" id="JASCTH010000015">
    <property type="protein sequence ID" value="MDI6101601.1"/>
    <property type="molecule type" value="Genomic_DNA"/>
</dbReference>
<dbReference type="InterPro" id="IPR003959">
    <property type="entry name" value="ATPase_AAA_core"/>
</dbReference>
<gene>
    <name evidence="2" type="ORF">QLQ12_23555</name>
</gene>
<reference evidence="2 3" key="1">
    <citation type="submission" date="2023-05" db="EMBL/GenBank/DDBJ databases">
        <title>Actinoplanes sp. NEAU-A12 genome sequencing.</title>
        <authorList>
            <person name="Wang Z.-S."/>
        </authorList>
    </citation>
    <scope>NUCLEOTIDE SEQUENCE [LARGE SCALE GENOMIC DNA]</scope>
    <source>
        <strain evidence="2 3">NEAU-A12</strain>
    </source>
</reference>
<name>A0ABT6WPI3_9ACTN</name>